<dbReference type="EMBL" id="NFKE01000017">
    <property type="protein sequence ID" value="OUP31874.1"/>
    <property type="molecule type" value="Genomic_DNA"/>
</dbReference>
<sequence>MNTSVERKIASVAEKLKDITYLFDNWATANVRLDKMPLPAMINLLPVSGKFVISRTQLKDCPNCMIAFADKTRFDFDGVENDKVIERCKGYAVQFIKELNKSGLFEWVSDEVPYSIFYDKLDVNVTGIMIELKLKEVQGVPMC</sequence>
<protein>
    <submittedName>
        <fullName evidence="1">Uncharacterized protein</fullName>
    </submittedName>
</protein>
<dbReference type="RefSeq" id="WP_087413527.1">
    <property type="nucleotide sequence ID" value="NZ_CATWVR010000004.1"/>
</dbReference>
<evidence type="ECO:0000313" key="1">
    <source>
        <dbReference type="EMBL" id="OUP31874.1"/>
    </source>
</evidence>
<accession>A0A1Y4JH99</accession>
<name>A0A1Y4JH99_9BACE</name>
<gene>
    <name evidence="1" type="ORF">B5F24_15865</name>
</gene>
<evidence type="ECO:0000313" key="2">
    <source>
        <dbReference type="Proteomes" id="UP000196587"/>
    </source>
</evidence>
<dbReference type="AlphaFoldDB" id="A0A1Y4JH99"/>
<reference evidence="2" key="1">
    <citation type="submission" date="2017-04" db="EMBL/GenBank/DDBJ databases">
        <title>Function of individual gut microbiota members based on whole genome sequencing of pure cultures obtained from chicken caecum.</title>
        <authorList>
            <person name="Medvecky M."/>
            <person name="Cejkova D."/>
            <person name="Polansky O."/>
            <person name="Karasova D."/>
            <person name="Kubasova T."/>
            <person name="Cizek A."/>
            <person name="Rychlik I."/>
        </authorList>
    </citation>
    <scope>NUCLEOTIDE SEQUENCE [LARGE SCALE GENOMIC DNA]</scope>
    <source>
        <strain evidence="2">An189</strain>
    </source>
</reference>
<proteinExistence type="predicted"/>
<comment type="caution">
    <text evidence="1">The sequence shown here is derived from an EMBL/GenBank/DDBJ whole genome shotgun (WGS) entry which is preliminary data.</text>
</comment>
<organism evidence="1 2">
    <name type="scientific">Bacteroides clarus</name>
    <dbReference type="NCBI Taxonomy" id="626929"/>
    <lineage>
        <taxon>Bacteria</taxon>
        <taxon>Pseudomonadati</taxon>
        <taxon>Bacteroidota</taxon>
        <taxon>Bacteroidia</taxon>
        <taxon>Bacteroidales</taxon>
        <taxon>Bacteroidaceae</taxon>
        <taxon>Bacteroides</taxon>
    </lineage>
</organism>
<dbReference type="Proteomes" id="UP000196587">
    <property type="component" value="Unassembled WGS sequence"/>
</dbReference>